<proteinExistence type="predicted"/>
<comment type="caution">
    <text evidence="2">The sequence shown here is derived from an EMBL/GenBank/DDBJ whole genome shotgun (WGS) entry which is preliminary data.</text>
</comment>
<feature type="region of interest" description="Disordered" evidence="1">
    <location>
        <begin position="1"/>
        <end position="42"/>
    </location>
</feature>
<gene>
    <name evidence="2" type="ORF">H6G05_07550</name>
</gene>
<organism evidence="2 3">
    <name type="scientific">Phormidium tenue FACHB-1050</name>
    <dbReference type="NCBI Taxonomy" id="2692857"/>
    <lineage>
        <taxon>Bacteria</taxon>
        <taxon>Bacillati</taxon>
        <taxon>Cyanobacteriota</taxon>
        <taxon>Cyanophyceae</taxon>
        <taxon>Oscillatoriophycideae</taxon>
        <taxon>Oscillatoriales</taxon>
        <taxon>Oscillatoriaceae</taxon>
        <taxon>Phormidium</taxon>
    </lineage>
</organism>
<evidence type="ECO:0000256" key="1">
    <source>
        <dbReference type="SAM" id="MobiDB-lite"/>
    </source>
</evidence>
<protein>
    <submittedName>
        <fullName evidence="2">Uncharacterized protein</fullName>
    </submittedName>
</protein>
<dbReference type="RefSeq" id="WP_190577586.1">
    <property type="nucleotide sequence ID" value="NZ_CAWPQU010000078.1"/>
</dbReference>
<evidence type="ECO:0000313" key="2">
    <source>
        <dbReference type="EMBL" id="MBD2316700.1"/>
    </source>
</evidence>
<sequence length="132" mass="14140">MTDPIPSIKDRVNAAAPKAPRNTKKSTSHDAADTVSKNAKKSQIADITSAITSKAIADADVFADELYSEAFLNRLGVKREGIEALSFTQLQGKAKLKTAHVLAGGQQLQLASSEPEPVKIFACEDWLGDDDE</sequence>
<dbReference type="Proteomes" id="UP000618445">
    <property type="component" value="Unassembled WGS sequence"/>
</dbReference>
<dbReference type="EMBL" id="JACJQY010000008">
    <property type="protein sequence ID" value="MBD2316700.1"/>
    <property type="molecule type" value="Genomic_DNA"/>
</dbReference>
<name>A0ABR8C959_9CYAN</name>
<accession>A0ABR8C959</accession>
<evidence type="ECO:0000313" key="3">
    <source>
        <dbReference type="Proteomes" id="UP000618445"/>
    </source>
</evidence>
<reference evidence="2 3" key="1">
    <citation type="journal article" date="2020" name="ISME J.">
        <title>Comparative genomics reveals insights into cyanobacterial evolution and habitat adaptation.</title>
        <authorList>
            <person name="Chen M.Y."/>
            <person name="Teng W.K."/>
            <person name="Zhao L."/>
            <person name="Hu C.X."/>
            <person name="Zhou Y.K."/>
            <person name="Han B.P."/>
            <person name="Song L.R."/>
            <person name="Shu W.S."/>
        </authorList>
    </citation>
    <scope>NUCLEOTIDE SEQUENCE [LARGE SCALE GENOMIC DNA]</scope>
    <source>
        <strain evidence="2 3">FACHB-1050</strain>
    </source>
</reference>
<keyword evidence="3" id="KW-1185">Reference proteome</keyword>